<reference evidence="2" key="1">
    <citation type="journal article" date="2017" name="Genome Biol.">
        <title>Comparative genomics reveals high biological diversity and specific adaptations in the industrially and medically important fungal genus Aspergillus.</title>
        <authorList>
            <person name="de Vries R.P."/>
            <person name="Riley R."/>
            <person name="Wiebenga A."/>
            <person name="Aguilar-Osorio G."/>
            <person name="Amillis S."/>
            <person name="Uchima C.A."/>
            <person name="Anderluh G."/>
            <person name="Asadollahi M."/>
            <person name="Askin M."/>
            <person name="Barry K."/>
            <person name="Battaglia E."/>
            <person name="Bayram O."/>
            <person name="Benocci T."/>
            <person name="Braus-Stromeyer S.A."/>
            <person name="Caldana C."/>
            <person name="Canovas D."/>
            <person name="Cerqueira G.C."/>
            <person name="Chen F."/>
            <person name="Chen W."/>
            <person name="Choi C."/>
            <person name="Clum A."/>
            <person name="Dos Santos R.A."/>
            <person name="Damasio A.R."/>
            <person name="Diallinas G."/>
            <person name="Emri T."/>
            <person name="Fekete E."/>
            <person name="Flipphi M."/>
            <person name="Freyberg S."/>
            <person name="Gallo A."/>
            <person name="Gournas C."/>
            <person name="Habgood R."/>
            <person name="Hainaut M."/>
            <person name="Harispe M.L."/>
            <person name="Henrissat B."/>
            <person name="Hilden K.S."/>
            <person name="Hope R."/>
            <person name="Hossain A."/>
            <person name="Karabika E."/>
            <person name="Karaffa L."/>
            <person name="Karanyi Z."/>
            <person name="Krasevec N."/>
            <person name="Kuo A."/>
            <person name="Kusch H."/>
            <person name="LaButti K."/>
            <person name="Lagendijk E.L."/>
            <person name="Lapidus A."/>
            <person name="Levasseur A."/>
            <person name="Lindquist E."/>
            <person name="Lipzen A."/>
            <person name="Logrieco A.F."/>
            <person name="MacCabe A."/>
            <person name="Maekelae M.R."/>
            <person name="Malavazi I."/>
            <person name="Melin P."/>
            <person name="Meyer V."/>
            <person name="Mielnichuk N."/>
            <person name="Miskei M."/>
            <person name="Molnar A.P."/>
            <person name="Mule G."/>
            <person name="Ngan C.Y."/>
            <person name="Orejas M."/>
            <person name="Orosz E."/>
            <person name="Ouedraogo J.P."/>
            <person name="Overkamp K.M."/>
            <person name="Park H.-S."/>
            <person name="Perrone G."/>
            <person name="Piumi F."/>
            <person name="Punt P.J."/>
            <person name="Ram A.F."/>
            <person name="Ramon A."/>
            <person name="Rauscher S."/>
            <person name="Record E."/>
            <person name="Riano-Pachon D.M."/>
            <person name="Robert V."/>
            <person name="Roehrig J."/>
            <person name="Ruller R."/>
            <person name="Salamov A."/>
            <person name="Salih N.S."/>
            <person name="Samson R.A."/>
            <person name="Sandor E."/>
            <person name="Sanguinetti M."/>
            <person name="Schuetze T."/>
            <person name="Sepcic K."/>
            <person name="Shelest E."/>
            <person name="Sherlock G."/>
            <person name="Sophianopoulou V."/>
            <person name="Squina F.M."/>
            <person name="Sun H."/>
            <person name="Susca A."/>
            <person name="Todd R.B."/>
            <person name="Tsang A."/>
            <person name="Unkles S.E."/>
            <person name="van de Wiele N."/>
            <person name="van Rossen-Uffink D."/>
            <person name="Oliveira J.V."/>
            <person name="Vesth T.C."/>
            <person name="Visser J."/>
            <person name="Yu J.-H."/>
            <person name="Zhou M."/>
            <person name="Andersen M.R."/>
            <person name="Archer D.B."/>
            <person name="Baker S.E."/>
            <person name="Benoit I."/>
            <person name="Brakhage A.A."/>
            <person name="Braus G.H."/>
            <person name="Fischer R."/>
            <person name="Frisvad J.C."/>
            <person name="Goldman G.H."/>
            <person name="Houbraken J."/>
            <person name="Oakley B."/>
            <person name="Pocsi I."/>
            <person name="Scazzocchio C."/>
            <person name="Seiboth B."/>
            <person name="vanKuyk P.A."/>
            <person name="Wortman J."/>
            <person name="Dyer P.S."/>
            <person name="Grigoriev I.V."/>
        </authorList>
    </citation>
    <scope>NUCLEOTIDE SEQUENCE [LARGE SCALE GENOMIC DNA]</scope>
    <source>
        <strain evidence="2">CBS 101740 / IMI 381727 / IBT 21946</strain>
    </source>
</reference>
<dbReference type="OrthoDB" id="7777654at2759"/>
<sequence length="129" mass="15212">MNDAYRMQSIPRDQRISLALHDLQRFYDNVDVYDQYVDAFDVCWSQEYATGDAMFLPEQFTRFYQVVKQPEGNIYCIVEHPNRHHTWIAGTIGSVIQVVTQIQGEEDVRGFGEEYIKPTPKRVHEPWRA</sequence>
<organism evidence="1 2">
    <name type="scientific">Aspergillus brasiliensis (strain CBS 101740 / IMI 381727 / IBT 21946)</name>
    <dbReference type="NCBI Taxonomy" id="767769"/>
    <lineage>
        <taxon>Eukaryota</taxon>
        <taxon>Fungi</taxon>
        <taxon>Dikarya</taxon>
        <taxon>Ascomycota</taxon>
        <taxon>Pezizomycotina</taxon>
        <taxon>Eurotiomycetes</taxon>
        <taxon>Eurotiomycetidae</taxon>
        <taxon>Eurotiales</taxon>
        <taxon>Aspergillaceae</taxon>
        <taxon>Aspergillus</taxon>
        <taxon>Aspergillus subgen. Circumdati</taxon>
    </lineage>
</organism>
<dbReference type="Gene3D" id="3.90.660.10">
    <property type="match status" value="1"/>
</dbReference>
<protein>
    <submittedName>
        <fullName evidence="1">Uncharacterized protein</fullName>
    </submittedName>
</protein>
<evidence type="ECO:0000313" key="2">
    <source>
        <dbReference type="Proteomes" id="UP000184499"/>
    </source>
</evidence>
<dbReference type="Gene3D" id="1.10.10.1620">
    <property type="match status" value="1"/>
</dbReference>
<dbReference type="STRING" id="767769.A0A1L9UFD4"/>
<keyword evidence="2" id="KW-1185">Reference proteome</keyword>
<accession>A0A1L9UFD4</accession>
<evidence type="ECO:0000313" key="1">
    <source>
        <dbReference type="EMBL" id="OJJ70364.1"/>
    </source>
</evidence>
<dbReference type="VEuPathDB" id="FungiDB:ASPBRDRAFT_44519"/>
<gene>
    <name evidence="1" type="ORF">ASPBRDRAFT_44519</name>
</gene>
<dbReference type="Proteomes" id="UP000184499">
    <property type="component" value="Unassembled WGS sequence"/>
</dbReference>
<dbReference type="RefSeq" id="XP_067477612.1">
    <property type="nucleotide sequence ID" value="XM_067625215.1"/>
</dbReference>
<dbReference type="EMBL" id="KV878686">
    <property type="protein sequence ID" value="OJJ70364.1"/>
    <property type="molecule type" value="Genomic_DNA"/>
</dbReference>
<name>A0A1L9UFD4_ASPBC</name>
<dbReference type="GeneID" id="93577703"/>
<dbReference type="AlphaFoldDB" id="A0A1L9UFD4"/>
<proteinExistence type="predicted"/>